<evidence type="ECO:0000256" key="2">
    <source>
        <dbReference type="ARBA" id="ARBA00022857"/>
    </source>
</evidence>
<keyword evidence="2" id="KW-0521">NADP</keyword>
<sequence length="304" mass="34096">MTKVILVTGATGKQGGSVVDKLLESDADVEILAVTRDASSNGAQRLKSKSSKIQIVEGNLEEPEAIFVNAKKVTSQPIWGVFSVQVTVLTATVQDAEERQGKILVDAALKNNVKFFVYSSVDRGGDASYENPTDVPHFISKHNIEHHLVEKTRGTDMTWTILRPVAFLDAFSPDFTGKFFTTTWKTIVREKKFQTICLSDIGFFAAEAFLKPDEWKNKFLSLAGDSLTFEEMSKIFYAKTGRSVPTTFGFICTFALWWLPDFGKMFHWFYTSGFGADIPALRKMHPGLKNFETWLETESAFIKK</sequence>
<dbReference type="SUPFAM" id="SSF51735">
    <property type="entry name" value="NAD(P)-binding Rossmann-fold domains"/>
    <property type="match status" value="1"/>
</dbReference>
<dbReference type="Gene3D" id="3.40.50.720">
    <property type="entry name" value="NAD(P)-binding Rossmann-like Domain"/>
    <property type="match status" value="1"/>
</dbReference>
<accession>A0AAD6HGR1</accession>
<dbReference type="PANTHER" id="PTHR42748:SF7">
    <property type="entry name" value="NMRA LIKE REDOX SENSOR 1-RELATED"/>
    <property type="match status" value="1"/>
</dbReference>
<organism evidence="4 5">
    <name type="scientific">Penicillium malachiteum</name>
    <dbReference type="NCBI Taxonomy" id="1324776"/>
    <lineage>
        <taxon>Eukaryota</taxon>
        <taxon>Fungi</taxon>
        <taxon>Dikarya</taxon>
        <taxon>Ascomycota</taxon>
        <taxon>Pezizomycotina</taxon>
        <taxon>Eurotiomycetes</taxon>
        <taxon>Eurotiomycetidae</taxon>
        <taxon>Eurotiales</taxon>
        <taxon>Aspergillaceae</taxon>
        <taxon>Penicillium</taxon>
    </lineage>
</organism>
<dbReference type="PANTHER" id="PTHR42748">
    <property type="entry name" value="NITROGEN METABOLITE REPRESSION PROTEIN NMRA FAMILY MEMBER"/>
    <property type="match status" value="1"/>
</dbReference>
<evidence type="ECO:0000313" key="5">
    <source>
        <dbReference type="Proteomes" id="UP001215712"/>
    </source>
</evidence>
<proteinExistence type="inferred from homology"/>
<comment type="caution">
    <text evidence="4">The sequence shown here is derived from an EMBL/GenBank/DDBJ whole genome shotgun (WGS) entry which is preliminary data.</text>
</comment>
<gene>
    <name evidence="4" type="ORF">N7493_008014</name>
</gene>
<name>A0AAD6HGR1_9EURO</name>
<evidence type="ECO:0000259" key="3">
    <source>
        <dbReference type="Pfam" id="PF05368"/>
    </source>
</evidence>
<evidence type="ECO:0000256" key="1">
    <source>
        <dbReference type="ARBA" id="ARBA00006328"/>
    </source>
</evidence>
<comment type="similarity">
    <text evidence="1">Belongs to the NmrA-type oxidoreductase family.</text>
</comment>
<reference evidence="4" key="1">
    <citation type="journal article" date="2023" name="IMA Fungus">
        <title>Comparative genomic study of the Penicillium genus elucidates a diverse pangenome and 15 lateral gene transfer events.</title>
        <authorList>
            <person name="Petersen C."/>
            <person name="Sorensen T."/>
            <person name="Nielsen M.R."/>
            <person name="Sondergaard T.E."/>
            <person name="Sorensen J.L."/>
            <person name="Fitzpatrick D.A."/>
            <person name="Frisvad J.C."/>
            <person name="Nielsen K.L."/>
        </authorList>
    </citation>
    <scope>NUCLEOTIDE SEQUENCE</scope>
    <source>
        <strain evidence="4">IBT 17514</strain>
    </source>
</reference>
<dbReference type="GO" id="GO:0005634">
    <property type="term" value="C:nucleus"/>
    <property type="evidence" value="ECO:0007669"/>
    <property type="project" value="TreeGrafter"/>
</dbReference>
<dbReference type="Pfam" id="PF05368">
    <property type="entry name" value="NmrA"/>
    <property type="match status" value="1"/>
</dbReference>
<feature type="domain" description="NmrA-like" evidence="3">
    <location>
        <begin position="1"/>
        <end position="248"/>
    </location>
</feature>
<dbReference type="Proteomes" id="UP001215712">
    <property type="component" value="Unassembled WGS sequence"/>
</dbReference>
<dbReference type="AlphaFoldDB" id="A0AAD6HGR1"/>
<reference evidence="4" key="2">
    <citation type="submission" date="2023-01" db="EMBL/GenBank/DDBJ databases">
        <authorList>
            <person name="Petersen C."/>
        </authorList>
    </citation>
    <scope>NUCLEOTIDE SEQUENCE</scope>
    <source>
        <strain evidence="4">IBT 17514</strain>
    </source>
</reference>
<dbReference type="Gene3D" id="3.90.25.10">
    <property type="entry name" value="UDP-galactose 4-epimerase, domain 1"/>
    <property type="match status" value="1"/>
</dbReference>
<dbReference type="FunFam" id="3.40.50.720:FF:000528">
    <property type="entry name" value="Nucleoside-diphosphate-sugar epimerase family protein"/>
    <property type="match status" value="1"/>
</dbReference>
<dbReference type="EMBL" id="JAQJAN010000012">
    <property type="protein sequence ID" value="KAJ5716103.1"/>
    <property type="molecule type" value="Genomic_DNA"/>
</dbReference>
<dbReference type="InterPro" id="IPR008030">
    <property type="entry name" value="NmrA-like"/>
</dbReference>
<keyword evidence="5" id="KW-1185">Reference proteome</keyword>
<evidence type="ECO:0000313" key="4">
    <source>
        <dbReference type="EMBL" id="KAJ5716103.1"/>
    </source>
</evidence>
<dbReference type="InterPro" id="IPR036291">
    <property type="entry name" value="NAD(P)-bd_dom_sf"/>
</dbReference>
<protein>
    <submittedName>
        <fullName evidence="4">NmrA-like family protein</fullName>
    </submittedName>
</protein>
<dbReference type="InterPro" id="IPR051164">
    <property type="entry name" value="NmrA-like_oxidored"/>
</dbReference>